<feature type="chain" id="PRO_5026685912" evidence="3">
    <location>
        <begin position="28"/>
        <end position="1132"/>
    </location>
</feature>
<dbReference type="CDD" id="cd01833">
    <property type="entry name" value="XynB_like"/>
    <property type="match status" value="1"/>
</dbReference>
<dbReference type="GeneID" id="54356862"/>
<proteinExistence type="predicted"/>
<reference evidence="5" key="2">
    <citation type="submission" date="2020-04" db="EMBL/GenBank/DDBJ databases">
        <authorList>
            <consortium name="NCBI Genome Project"/>
        </authorList>
    </citation>
    <scope>NUCLEOTIDE SEQUENCE</scope>
    <source>
        <strain evidence="5">CBS 342.82</strain>
    </source>
</reference>
<feature type="signal peptide" evidence="3">
    <location>
        <begin position="1"/>
        <end position="27"/>
    </location>
</feature>
<gene>
    <name evidence="5" type="ORF">K489DRAFT_133683</name>
</gene>
<feature type="compositionally biased region" description="Acidic residues" evidence="2">
    <location>
        <begin position="864"/>
        <end position="890"/>
    </location>
</feature>
<dbReference type="Pfam" id="PF13517">
    <property type="entry name" value="FG-GAP_3"/>
    <property type="match status" value="2"/>
</dbReference>
<keyword evidence="4" id="KW-1185">Reference proteome</keyword>
<feature type="region of interest" description="Disordered" evidence="2">
    <location>
        <begin position="823"/>
        <end position="891"/>
    </location>
</feature>
<dbReference type="SUPFAM" id="SSF52266">
    <property type="entry name" value="SGNH hydrolase"/>
    <property type="match status" value="1"/>
</dbReference>
<dbReference type="GO" id="GO:0004622">
    <property type="term" value="F:phosphatidylcholine lysophospholipase activity"/>
    <property type="evidence" value="ECO:0007669"/>
    <property type="project" value="TreeGrafter"/>
</dbReference>
<evidence type="ECO:0000313" key="5">
    <source>
        <dbReference type="RefSeq" id="XP_033455181.1"/>
    </source>
</evidence>
<sequence>MTRTMHRTRSLSSYIFLFFTLCAFARSAFLPSTHTSPDARTIPYVKPRGNTDLRILCLGASITFGVGSTTGNGYRKELRDMLTAAGATVEYVGTQTSGNMANNANEGYPGFRIDQVMGFAWNSYGYWPNVVLVHLGTNDFVQGYDPQTSADSLGTLIDQVYQAIGSSNPLVVVSKLLPNNRTTTESGIQKFNGLLDGIVSSRVKSGKNVLLVDMHSSDFSLADIGPDGTHPTDAGFHKMAGVWTTAIKSALDANKISSPKNNGLAKSTTNNVHCAVSTSGVSRPSTVQYGFGNKTAIFAGAWTNIGIVMNHTSPNATGVYWAKLNGVSGLGDDYVFIDKDGSMKVAYNKGGETFGALNNVNKPPACDSAGTAFAEMNGDGRDDFCCISSDGTLQVYTTSSGPAWGSAGLTQHGIGDPRAGIFVADVDGDGLGDYVSVSSGGLVSVSYNRGNTWTKFYRVFKIPDFNGGADYAGLRFVDVNGDGRADCVRLTQSYSDDENYNYQVTISAYMNFPGGSIVEPFFMDSGIIMHPITNADLGINQMTFGRVRGTKKYDLATLHDSGAMKVLENRGYKGIAYGPRSRYCDMTGSGSDSYLSIGPSGALKFYQNLHNSGTHIKFGEILPDQGLAANDVHLADLDGDSRCDYIIVNNRTGSLQWRKSNRLLLSGTGGSLSLADPVSLAFSDKPSCDSAGVRFADVDGDGRADYICVGTTGYISIRLNTGGGFKTSLPVIDARGFLGTADTRDPINFADIDGDGYADLVFFDTNAGTITARLNVNKGQSFGEALTVYSDSTLIGGYVRFANLNGLGRADWLNINPLSAKAKVSSNRCPPPTPPTGIGSNPNPPSGQAPSTDPNNDGAGVDNDGGDDDDDSSTTDDGDDDGYGPEDFEPCDYSNSYSSLDDLAAAAKNIRGDCLHVHTMQVLGDMRDSAYDSYADANNGYDAVFGYYETYIKKMIPVTLMGSFMFTYGTNNDGKFRDLGPGMQYFDCQGGQDGNDKFSCSSLADTSRHDEILKYPTTFMLRDKDGYAAAIQDAGLDLSWISFDDYKLHTSIDVQTPTAAGPGGSGQGSSTFDYYYQFKNFPIMNATMVVPNPKDIRCESSRLDPGAQDSNGRNPTRLHAWSVERRLPCRWS</sequence>
<dbReference type="OrthoDB" id="3915838at2759"/>
<dbReference type="Gene3D" id="3.40.50.1110">
    <property type="entry name" value="SGNH hydrolase"/>
    <property type="match status" value="1"/>
</dbReference>
<dbReference type="PANTHER" id="PTHR30383">
    <property type="entry name" value="THIOESTERASE 1/PROTEASE 1/LYSOPHOSPHOLIPASE L1"/>
    <property type="match status" value="1"/>
</dbReference>
<accession>A0A6J3LQM7</accession>
<reference evidence="5" key="3">
    <citation type="submission" date="2025-08" db="UniProtKB">
        <authorList>
            <consortium name="RefSeq"/>
        </authorList>
    </citation>
    <scope>IDENTIFICATION</scope>
    <source>
        <strain evidence="5">CBS 342.82</strain>
    </source>
</reference>
<dbReference type="PANTHER" id="PTHR30383:SF5">
    <property type="entry name" value="SGNH HYDROLASE-TYPE ESTERASE DOMAIN-CONTAINING PROTEIN"/>
    <property type="match status" value="1"/>
</dbReference>
<dbReference type="AlphaFoldDB" id="A0A6J3LQM7"/>
<dbReference type="InterPro" id="IPR013517">
    <property type="entry name" value="FG-GAP"/>
</dbReference>
<organism evidence="5">
    <name type="scientific">Dissoconium aciculare CBS 342.82</name>
    <dbReference type="NCBI Taxonomy" id="1314786"/>
    <lineage>
        <taxon>Eukaryota</taxon>
        <taxon>Fungi</taxon>
        <taxon>Dikarya</taxon>
        <taxon>Ascomycota</taxon>
        <taxon>Pezizomycotina</taxon>
        <taxon>Dothideomycetes</taxon>
        <taxon>Dothideomycetidae</taxon>
        <taxon>Mycosphaerellales</taxon>
        <taxon>Dissoconiaceae</taxon>
        <taxon>Dissoconium</taxon>
    </lineage>
</organism>
<dbReference type="RefSeq" id="XP_033455181.1">
    <property type="nucleotide sequence ID" value="XM_033599063.1"/>
</dbReference>
<dbReference type="Proteomes" id="UP000504637">
    <property type="component" value="Unplaced"/>
</dbReference>
<dbReference type="InterPro" id="IPR028994">
    <property type="entry name" value="Integrin_alpha_N"/>
</dbReference>
<keyword evidence="1 3" id="KW-0732">Signal</keyword>
<dbReference type="InterPro" id="IPR051532">
    <property type="entry name" value="Ester_Hydrolysis_Enzymes"/>
</dbReference>
<dbReference type="SUPFAM" id="SSF69318">
    <property type="entry name" value="Integrin alpha N-terminal domain"/>
    <property type="match status" value="2"/>
</dbReference>
<dbReference type="Pfam" id="PF00657">
    <property type="entry name" value="Lipase_GDSL"/>
    <property type="match status" value="1"/>
</dbReference>
<evidence type="ECO:0000256" key="3">
    <source>
        <dbReference type="SAM" id="SignalP"/>
    </source>
</evidence>
<protein>
    <submittedName>
        <fullName evidence="5">Carbohydrate esterase family 3 protein</fullName>
    </submittedName>
</protein>
<dbReference type="InterPro" id="IPR001087">
    <property type="entry name" value="GDSL"/>
</dbReference>
<evidence type="ECO:0000256" key="1">
    <source>
        <dbReference type="ARBA" id="ARBA00022729"/>
    </source>
</evidence>
<evidence type="ECO:0000313" key="4">
    <source>
        <dbReference type="Proteomes" id="UP000504637"/>
    </source>
</evidence>
<reference evidence="5" key="1">
    <citation type="submission" date="2020-01" db="EMBL/GenBank/DDBJ databases">
        <authorList>
            <consortium name="DOE Joint Genome Institute"/>
            <person name="Haridas S."/>
            <person name="Albert R."/>
            <person name="Binder M."/>
            <person name="Bloem J."/>
            <person name="Labutti K."/>
            <person name="Salamov A."/>
            <person name="Andreopoulos B."/>
            <person name="Baker S.E."/>
            <person name="Barry K."/>
            <person name="Bills G."/>
            <person name="Bluhm B.H."/>
            <person name="Cannon C."/>
            <person name="Castanera R."/>
            <person name="Culley D.E."/>
            <person name="Daum C."/>
            <person name="Ezra D."/>
            <person name="Gonzalez J.B."/>
            <person name="Henrissat B."/>
            <person name="Kuo A."/>
            <person name="Liang C."/>
            <person name="Lipzen A."/>
            <person name="Lutzoni F."/>
            <person name="Magnuson J."/>
            <person name="Mondo S."/>
            <person name="Nolan M."/>
            <person name="Ohm R."/>
            <person name="Pangilinan J."/>
            <person name="Park H.-J."/>
            <person name="Ramirez L."/>
            <person name="Alfaro M."/>
            <person name="Sun H."/>
            <person name="Tritt A."/>
            <person name="Yoshinaga Y."/>
            <person name="Zwiers L.-H."/>
            <person name="Turgeon B.G."/>
            <person name="Goodwin S.B."/>
            <person name="Spatafora J.W."/>
            <person name="Crous P.W."/>
            <person name="Grigoriev I.V."/>
        </authorList>
    </citation>
    <scope>NUCLEOTIDE SEQUENCE</scope>
    <source>
        <strain evidence="5">CBS 342.82</strain>
    </source>
</reference>
<dbReference type="InterPro" id="IPR036514">
    <property type="entry name" value="SGNH_hydro_sf"/>
</dbReference>
<name>A0A6J3LQM7_9PEZI</name>
<evidence type="ECO:0000256" key="2">
    <source>
        <dbReference type="SAM" id="MobiDB-lite"/>
    </source>
</evidence>
<feature type="compositionally biased region" description="Low complexity" evidence="2">
    <location>
        <begin position="853"/>
        <end position="862"/>
    </location>
</feature>